<dbReference type="EMBL" id="JAUSYP010000001">
    <property type="protein sequence ID" value="MDQ0750624.1"/>
    <property type="molecule type" value="Genomic_DNA"/>
</dbReference>
<evidence type="ECO:0000256" key="1">
    <source>
        <dbReference type="SAM" id="MobiDB-lite"/>
    </source>
</evidence>
<organism evidence="2 3">
    <name type="scientific">Streptomyces africanus</name>
    <dbReference type="NCBI Taxonomy" id="231024"/>
    <lineage>
        <taxon>Bacteria</taxon>
        <taxon>Bacillati</taxon>
        <taxon>Actinomycetota</taxon>
        <taxon>Actinomycetes</taxon>
        <taxon>Kitasatosporales</taxon>
        <taxon>Streptomycetaceae</taxon>
        <taxon>Streptomyces</taxon>
    </lineage>
</organism>
<proteinExistence type="predicted"/>
<reference evidence="2 3" key="1">
    <citation type="submission" date="2023-07" db="EMBL/GenBank/DDBJ databases">
        <title>Comparative genomics of wheat-associated soil bacteria to identify genetic determinants of phenazine resistance.</title>
        <authorList>
            <person name="Mouncey N."/>
        </authorList>
    </citation>
    <scope>NUCLEOTIDE SEQUENCE [LARGE SCALE GENOMIC DNA]</scope>
    <source>
        <strain evidence="2 3">B3I12</strain>
    </source>
</reference>
<sequence>MQAGFGVAVLAREGQRAQAAVTAGSEQQPGVTYRSAGSCW</sequence>
<gene>
    <name evidence="2" type="ORF">QF034_004855</name>
</gene>
<dbReference type="Proteomes" id="UP001232755">
    <property type="component" value="Unassembled WGS sequence"/>
</dbReference>
<comment type="caution">
    <text evidence="2">The sequence shown here is derived from an EMBL/GenBank/DDBJ whole genome shotgun (WGS) entry which is preliminary data.</text>
</comment>
<keyword evidence="3" id="KW-1185">Reference proteome</keyword>
<feature type="region of interest" description="Disordered" evidence="1">
    <location>
        <begin position="21"/>
        <end position="40"/>
    </location>
</feature>
<evidence type="ECO:0000313" key="2">
    <source>
        <dbReference type="EMBL" id="MDQ0750624.1"/>
    </source>
</evidence>
<name>A0ABU0QT88_9ACTN</name>
<evidence type="ECO:0000313" key="3">
    <source>
        <dbReference type="Proteomes" id="UP001232755"/>
    </source>
</evidence>
<accession>A0ABU0QT88</accession>
<protein>
    <submittedName>
        <fullName evidence="2">Uncharacterized protein</fullName>
    </submittedName>
</protein>